<dbReference type="GO" id="GO:0006357">
    <property type="term" value="P:regulation of transcription by RNA polymerase II"/>
    <property type="evidence" value="ECO:0007669"/>
    <property type="project" value="TreeGrafter"/>
</dbReference>
<sequence length="422" mass="47753">MEPEVGEHYNLKWNLHHTETIRAFENHRVCGSLVDVILFCDGKEIKAHKLVLSACSLYFEKLFRITDSSRQPVLIFHDVAEDLLRLAVEFMYNGEVEVPSEKLPQFINLAESLDIKGLRTREEDRNGSPLVEELAGDEAVMAVQSPVDEAEEDVRAPRPKKRRVNSHSTRSGAKTQQTSRKATPSSPVNVKKESPPWQDESKGNESQKTRTRRTSPSSEKKQKRDLSAQLIINNTHDVLDLGDDGESDGTKFSLYNIELDHPQHVPPDITVEGPSPELNGLFKGRDLNGRLVYLCGFCSYTASKKTHGIDHVRIHLGDRPFACSICGRKFTRKQHMRKHEFLHQVKQESLQLAEFSCDSPVDSPSDEVADENARVKQYGDGCKREFFESGDEDAKSDHESSNEDSRDEHEFTPNENSSITLE</sequence>
<gene>
    <name evidence="9" type="ORF">NMOB1V02_LOCUS1729</name>
</gene>
<reference evidence="9" key="1">
    <citation type="submission" date="2020-11" db="EMBL/GenBank/DDBJ databases">
        <authorList>
            <person name="Tran Van P."/>
        </authorList>
    </citation>
    <scope>NUCLEOTIDE SEQUENCE</scope>
</reference>
<dbReference type="PROSITE" id="PS50157">
    <property type="entry name" value="ZINC_FINGER_C2H2_2"/>
    <property type="match status" value="2"/>
</dbReference>
<evidence type="ECO:0000256" key="1">
    <source>
        <dbReference type="ARBA" id="ARBA00022723"/>
    </source>
</evidence>
<dbReference type="SUPFAM" id="SSF57667">
    <property type="entry name" value="beta-beta-alpha zinc fingers"/>
    <property type="match status" value="1"/>
</dbReference>
<proteinExistence type="predicted"/>
<dbReference type="PROSITE" id="PS50097">
    <property type="entry name" value="BTB"/>
    <property type="match status" value="1"/>
</dbReference>
<keyword evidence="2 5" id="KW-0863">Zinc-finger</keyword>
<evidence type="ECO:0000256" key="2">
    <source>
        <dbReference type="ARBA" id="ARBA00022771"/>
    </source>
</evidence>
<dbReference type="SMART" id="SM00355">
    <property type="entry name" value="ZnF_C2H2"/>
    <property type="match status" value="2"/>
</dbReference>
<organism evidence="9">
    <name type="scientific">Notodromas monacha</name>
    <dbReference type="NCBI Taxonomy" id="399045"/>
    <lineage>
        <taxon>Eukaryota</taxon>
        <taxon>Metazoa</taxon>
        <taxon>Ecdysozoa</taxon>
        <taxon>Arthropoda</taxon>
        <taxon>Crustacea</taxon>
        <taxon>Oligostraca</taxon>
        <taxon>Ostracoda</taxon>
        <taxon>Podocopa</taxon>
        <taxon>Podocopida</taxon>
        <taxon>Cypridocopina</taxon>
        <taxon>Cypridoidea</taxon>
        <taxon>Cyprididae</taxon>
        <taxon>Notodromas</taxon>
    </lineage>
</organism>
<feature type="compositionally biased region" description="Basic and acidic residues" evidence="6">
    <location>
        <begin position="381"/>
        <end position="412"/>
    </location>
</feature>
<dbReference type="GO" id="GO:0003006">
    <property type="term" value="P:developmental process involved in reproduction"/>
    <property type="evidence" value="ECO:0007669"/>
    <property type="project" value="UniProtKB-ARBA"/>
</dbReference>
<dbReference type="InterPro" id="IPR011333">
    <property type="entry name" value="SKP1/BTB/POZ_sf"/>
</dbReference>
<dbReference type="AlphaFoldDB" id="A0A7R9BH46"/>
<keyword evidence="3" id="KW-0862">Zinc</keyword>
<dbReference type="EMBL" id="CAJPEX010000181">
    <property type="protein sequence ID" value="CAG0914012.1"/>
    <property type="molecule type" value="Genomic_DNA"/>
</dbReference>
<dbReference type="FunFam" id="3.30.160.60:FF:000065">
    <property type="entry name" value="B-cell CLL/lymphoma 6, member B"/>
    <property type="match status" value="1"/>
</dbReference>
<feature type="compositionally biased region" description="Polar residues" evidence="6">
    <location>
        <begin position="166"/>
        <end position="188"/>
    </location>
</feature>
<evidence type="ECO:0000259" key="8">
    <source>
        <dbReference type="PROSITE" id="PS50157"/>
    </source>
</evidence>
<dbReference type="InterPro" id="IPR013087">
    <property type="entry name" value="Znf_C2H2_type"/>
</dbReference>
<dbReference type="SUPFAM" id="SSF54695">
    <property type="entry name" value="POZ domain"/>
    <property type="match status" value="1"/>
</dbReference>
<dbReference type="InterPro" id="IPR000210">
    <property type="entry name" value="BTB/POZ_dom"/>
</dbReference>
<evidence type="ECO:0000256" key="5">
    <source>
        <dbReference type="PROSITE-ProRule" id="PRU00042"/>
    </source>
</evidence>
<keyword evidence="1" id="KW-0479">Metal-binding</keyword>
<feature type="domain" description="BTB" evidence="7">
    <location>
        <begin position="34"/>
        <end position="100"/>
    </location>
</feature>
<dbReference type="PANTHER" id="PTHR23110:SF99">
    <property type="entry name" value="BROAD-COMPLEX CORE PROTEIN ISOFORM 6"/>
    <property type="match status" value="1"/>
</dbReference>
<protein>
    <submittedName>
        <fullName evidence="9">Uncharacterized protein</fullName>
    </submittedName>
</protein>
<dbReference type="Gene3D" id="3.30.710.10">
    <property type="entry name" value="Potassium Channel Kv1.1, Chain A"/>
    <property type="match status" value="1"/>
</dbReference>
<dbReference type="CDD" id="cd18315">
    <property type="entry name" value="BTB_POZ_BAB-like"/>
    <property type="match status" value="1"/>
</dbReference>
<feature type="compositionally biased region" description="Basic and acidic residues" evidence="6">
    <location>
        <begin position="190"/>
        <end position="208"/>
    </location>
</feature>
<evidence type="ECO:0000313" key="9">
    <source>
        <dbReference type="EMBL" id="CAD7273860.1"/>
    </source>
</evidence>
<evidence type="ECO:0000256" key="3">
    <source>
        <dbReference type="ARBA" id="ARBA00022833"/>
    </source>
</evidence>
<feature type="domain" description="C2H2-type" evidence="8">
    <location>
        <begin position="293"/>
        <end position="320"/>
    </location>
</feature>
<evidence type="ECO:0000313" key="10">
    <source>
        <dbReference type="Proteomes" id="UP000678499"/>
    </source>
</evidence>
<keyword evidence="4" id="KW-0539">Nucleus</keyword>
<evidence type="ECO:0000256" key="6">
    <source>
        <dbReference type="SAM" id="MobiDB-lite"/>
    </source>
</evidence>
<dbReference type="GO" id="GO:0048513">
    <property type="term" value="P:animal organ development"/>
    <property type="evidence" value="ECO:0007669"/>
    <property type="project" value="UniProtKB-ARBA"/>
</dbReference>
<keyword evidence="10" id="KW-1185">Reference proteome</keyword>
<dbReference type="InterPro" id="IPR051095">
    <property type="entry name" value="Dros_DevTransReg"/>
</dbReference>
<dbReference type="GO" id="GO:0048666">
    <property type="term" value="P:neuron development"/>
    <property type="evidence" value="ECO:0007669"/>
    <property type="project" value="UniProtKB-ARBA"/>
</dbReference>
<feature type="region of interest" description="Disordered" evidence="6">
    <location>
        <begin position="356"/>
        <end position="422"/>
    </location>
</feature>
<dbReference type="InterPro" id="IPR036236">
    <property type="entry name" value="Znf_C2H2_sf"/>
</dbReference>
<evidence type="ECO:0000256" key="4">
    <source>
        <dbReference type="ARBA" id="ARBA00023242"/>
    </source>
</evidence>
<dbReference type="Proteomes" id="UP000678499">
    <property type="component" value="Unassembled WGS sequence"/>
</dbReference>
<feature type="region of interest" description="Disordered" evidence="6">
    <location>
        <begin position="120"/>
        <end position="225"/>
    </location>
</feature>
<dbReference type="GO" id="GO:0005634">
    <property type="term" value="C:nucleus"/>
    <property type="evidence" value="ECO:0007669"/>
    <property type="project" value="TreeGrafter"/>
</dbReference>
<dbReference type="GO" id="GO:0008270">
    <property type="term" value="F:zinc ion binding"/>
    <property type="evidence" value="ECO:0007669"/>
    <property type="project" value="UniProtKB-KW"/>
</dbReference>
<accession>A0A7R9BH46</accession>
<dbReference type="SMART" id="SM00225">
    <property type="entry name" value="BTB"/>
    <property type="match status" value="1"/>
</dbReference>
<feature type="domain" description="C2H2-type" evidence="8">
    <location>
        <begin position="321"/>
        <end position="348"/>
    </location>
</feature>
<dbReference type="PANTHER" id="PTHR23110">
    <property type="entry name" value="BTB DOMAIN TRANSCRIPTION FACTOR"/>
    <property type="match status" value="1"/>
</dbReference>
<feature type="compositionally biased region" description="Polar residues" evidence="6">
    <location>
        <begin position="413"/>
        <end position="422"/>
    </location>
</feature>
<dbReference type="OrthoDB" id="6361765at2759"/>
<dbReference type="Pfam" id="PF00651">
    <property type="entry name" value="BTB"/>
    <property type="match status" value="1"/>
</dbReference>
<name>A0A7R9BH46_9CRUS</name>
<evidence type="ECO:0000259" key="7">
    <source>
        <dbReference type="PROSITE" id="PS50097"/>
    </source>
</evidence>
<dbReference type="Gene3D" id="3.30.160.60">
    <property type="entry name" value="Classic Zinc Finger"/>
    <property type="match status" value="1"/>
</dbReference>
<dbReference type="PROSITE" id="PS00028">
    <property type="entry name" value="ZINC_FINGER_C2H2_1"/>
    <property type="match status" value="1"/>
</dbReference>
<dbReference type="EMBL" id="OA882218">
    <property type="protein sequence ID" value="CAD7273860.1"/>
    <property type="molecule type" value="Genomic_DNA"/>
</dbReference>